<dbReference type="CDD" id="cd18578">
    <property type="entry name" value="ABC_6TM_Pgp_ABCB1_D2_like"/>
    <property type="match status" value="1"/>
</dbReference>
<protein>
    <submittedName>
        <fullName evidence="15">Putative ABC transporter</fullName>
    </submittedName>
</protein>
<sequence length="1345" mass="150526">MALGYFMSIVTGLGLPSFVFLFGDIINSFSGANILDAIRPTCIQFTIIGSAIWVTSYFYYALLVIMSENIGQKTRVAYLKGILQQDIAWFDSINVTELSSRLSKECQAIQKALGEKMGTIQLSMAMCFSGLFFAFFRGWWFSLILLFVFPIIFLMTFMITLAMQSGFMQNLRSYGQSAGYAEQALNAIKVVQAFGMEQTEMINYDKYLGRARATGVKTHMKRALAIAGFFFAMFGYYAYAFYVGSWLVTKQVNNSITDKPYNAGDIMSCFFGIVFGVFSLGMATPNIKAVTEGRVAGKMAYDIIERIPAIQLDQQGAKPVGDIKGEIEFRNVTFTYPTRPEQKVLDNFSAVFREGKTTAIVGASGSGKSTIIQMIERFYDPDQGEIYLDGKPLNSLHLRELRRKIGYVGQEPVLFNNSIKENLLYGKPDATDEEVIQALKSANAYDFINEKMGKTGINTHVGNAGGQLSGGQKQRIAIARAFIKKPKILLLDEATSALDKRNEKEVQGAIDRIRVELGGSITTVVIAHRLSTIRNSDNIIVMQKGKIIEQGDHNTLLQQYPEGTYAKFVKEQENSEDQQQQQHNDHNPAIVNMTEEYDNNLDTQDAPQQQTTQNYEEPLSPSENPKNQKQNQQQKSKQTDNIEQQETQMKQKQDQLDSVEDQQLADFKKQQAKNNNFIRLAKISEPKINIFIGIVVSAGQGLVMPWFGILLSKMLFVLNGWYGADTDTIREKSDYYCLLMFIAALVALCTGFSQKFCFGVIGENVTLKIRKSLYRSILMKHIGFFDEKENSPGVISSSMASDCQIINGVSAEGLASQLEAMFAVLAGIVIGFIYNWKISLVCLACPPFMIIGGVMNAKFQAGLSNDSDSASKEASLLAGDAILNYRTVASFGYEDQLIRDYSKLLDGPRKIAQKRAHVIGVIFGFSQFVQYAVFAALYYFGALFIQHDIDNMNFKDQPDDIFVAIFAMMFGAMAAGQAQQFGPDMGKAKAASAKVFGMMDLPSKINAVEQDQHQSNLIDLDYNNFKGQIEFRDVWFRYPTRKNDWILKGLNMKINAKETVALVGESGCGKSTIVSLLLRFYDVDQGQILIDGVNIKQYNLHQLRHAMGLVMQEPTLFNYTVLENILYGQDYSTNSQVREAAQIANALEFIESQQLNQAFDDSAESLIQRYQENEQYLVSKLGKQEYDEVKQLLQDLQKDEIKKGKFMAQAGDIDRREDNKKDIELHNGFNVDCGLKGSKLSGGQKQRIAIARAIIRKPKMLILDEATSALDEASQRKVQVALENIMNDRTSIVIAHRLSTVEKCDRIMVLESGRLVEEGGFQELKQKDGGIFAQLASGMQNPKNK</sequence>
<evidence type="ECO:0000256" key="6">
    <source>
        <dbReference type="ARBA" id="ARBA00022741"/>
    </source>
</evidence>
<evidence type="ECO:0000256" key="7">
    <source>
        <dbReference type="ARBA" id="ARBA00022840"/>
    </source>
</evidence>
<evidence type="ECO:0000256" key="5">
    <source>
        <dbReference type="ARBA" id="ARBA00022737"/>
    </source>
</evidence>
<feature type="transmembrane region" description="Helical" evidence="12">
    <location>
        <begin position="5"/>
        <end position="23"/>
    </location>
</feature>
<evidence type="ECO:0000259" key="14">
    <source>
        <dbReference type="PROSITE" id="PS50929"/>
    </source>
</evidence>
<evidence type="ECO:0000256" key="3">
    <source>
        <dbReference type="ARBA" id="ARBA00022448"/>
    </source>
</evidence>
<proteinExistence type="inferred from homology"/>
<evidence type="ECO:0000256" key="4">
    <source>
        <dbReference type="ARBA" id="ARBA00022692"/>
    </source>
</evidence>
<name>Q9BJF3_OXYTR</name>
<dbReference type="GO" id="GO:0005524">
    <property type="term" value="F:ATP binding"/>
    <property type="evidence" value="ECO:0007669"/>
    <property type="project" value="UniProtKB-KW"/>
</dbReference>
<feature type="domain" description="ABC transmembrane type-1" evidence="14">
    <location>
        <begin position="6"/>
        <end position="292"/>
    </location>
</feature>
<evidence type="ECO:0000313" key="15">
    <source>
        <dbReference type="EMBL" id="AAK19598.2"/>
    </source>
</evidence>
<feature type="compositionally biased region" description="Low complexity" evidence="11">
    <location>
        <begin position="627"/>
        <end position="636"/>
    </location>
</feature>
<keyword evidence="5" id="KW-0677">Repeat</keyword>
<dbReference type="InterPro" id="IPR039421">
    <property type="entry name" value="Type_1_exporter"/>
</dbReference>
<dbReference type="Gene3D" id="3.40.50.300">
    <property type="entry name" value="P-loop containing nucleotide triphosphate hydrolases"/>
    <property type="match status" value="2"/>
</dbReference>
<comment type="subcellular location">
    <subcellularLocation>
        <location evidence="1">Cell membrane</location>
        <topology evidence="1">Multi-pass membrane protein</topology>
    </subcellularLocation>
</comment>
<dbReference type="InterPro" id="IPR027417">
    <property type="entry name" value="P-loop_NTPase"/>
</dbReference>
<keyword evidence="10" id="KW-0325">Glycoprotein</keyword>
<dbReference type="PANTHER" id="PTHR43394">
    <property type="entry name" value="ATP-DEPENDENT PERMEASE MDL1, MITOCHONDRIAL"/>
    <property type="match status" value="1"/>
</dbReference>
<dbReference type="SUPFAM" id="SSF90123">
    <property type="entry name" value="ABC transporter transmembrane region"/>
    <property type="match status" value="2"/>
</dbReference>
<dbReference type="Gene3D" id="1.20.1560.10">
    <property type="entry name" value="ABC transporter type 1, transmembrane domain"/>
    <property type="match status" value="2"/>
</dbReference>
<dbReference type="Pfam" id="PF00664">
    <property type="entry name" value="ABC_membrane"/>
    <property type="match status" value="2"/>
</dbReference>
<feature type="transmembrane region" description="Helical" evidence="12">
    <location>
        <begin position="43"/>
        <end position="65"/>
    </location>
</feature>
<dbReference type="Pfam" id="PF00005">
    <property type="entry name" value="ABC_tran"/>
    <property type="match status" value="2"/>
</dbReference>
<keyword evidence="3" id="KW-0813">Transport</keyword>
<evidence type="ECO:0000256" key="2">
    <source>
        <dbReference type="ARBA" id="ARBA00007577"/>
    </source>
</evidence>
<evidence type="ECO:0000256" key="8">
    <source>
        <dbReference type="ARBA" id="ARBA00022989"/>
    </source>
</evidence>
<dbReference type="CDD" id="cd03249">
    <property type="entry name" value="ABC_MTABC3_MDL1_MDL2"/>
    <property type="match status" value="1"/>
</dbReference>
<accession>Q9BJF3</accession>
<dbReference type="GO" id="GO:0015421">
    <property type="term" value="F:ABC-type oligopeptide transporter activity"/>
    <property type="evidence" value="ECO:0007669"/>
    <property type="project" value="TreeGrafter"/>
</dbReference>
<evidence type="ECO:0000256" key="11">
    <source>
        <dbReference type="SAM" id="MobiDB-lite"/>
    </source>
</evidence>
<dbReference type="InterPro" id="IPR017871">
    <property type="entry name" value="ABC_transporter-like_CS"/>
</dbReference>
<dbReference type="PROSITE" id="PS50929">
    <property type="entry name" value="ABC_TM1F"/>
    <property type="match status" value="2"/>
</dbReference>
<evidence type="ECO:0000259" key="13">
    <source>
        <dbReference type="PROSITE" id="PS50893"/>
    </source>
</evidence>
<dbReference type="PROSITE" id="PS00211">
    <property type="entry name" value="ABC_TRANSPORTER_1"/>
    <property type="match status" value="2"/>
</dbReference>
<organism evidence="15">
    <name type="scientific">Oxytricha trifallax</name>
    <name type="common">Sterkiella histriomuscorum</name>
    <dbReference type="NCBI Taxonomy" id="94289"/>
    <lineage>
        <taxon>Eukaryota</taxon>
        <taxon>Sar</taxon>
        <taxon>Alveolata</taxon>
        <taxon>Ciliophora</taxon>
        <taxon>Intramacronucleata</taxon>
        <taxon>Spirotrichea</taxon>
        <taxon>Stichotrichia</taxon>
        <taxon>Sporadotrichida</taxon>
        <taxon>Oxytrichidae</taxon>
        <taxon>Stylonychinae</taxon>
        <taxon>Sterkiella</taxon>
    </lineage>
</organism>
<dbReference type="PROSITE" id="PS50893">
    <property type="entry name" value="ABC_TRANSPORTER_2"/>
    <property type="match status" value="2"/>
</dbReference>
<feature type="transmembrane region" description="Helical" evidence="12">
    <location>
        <begin position="961"/>
        <end position="978"/>
    </location>
</feature>
<dbReference type="GO" id="GO:0005743">
    <property type="term" value="C:mitochondrial inner membrane"/>
    <property type="evidence" value="ECO:0007669"/>
    <property type="project" value="TreeGrafter"/>
</dbReference>
<evidence type="ECO:0000256" key="1">
    <source>
        <dbReference type="ARBA" id="ARBA00004651"/>
    </source>
</evidence>
<feature type="transmembrane region" description="Helical" evidence="12">
    <location>
        <begin position="688"/>
        <end position="718"/>
    </location>
</feature>
<evidence type="ECO:0000256" key="12">
    <source>
        <dbReference type="SAM" id="Phobius"/>
    </source>
</evidence>
<dbReference type="GO" id="GO:0016887">
    <property type="term" value="F:ATP hydrolysis activity"/>
    <property type="evidence" value="ECO:0007669"/>
    <property type="project" value="InterPro"/>
</dbReference>
<dbReference type="PANTHER" id="PTHR43394:SF11">
    <property type="entry name" value="ATP-BINDING CASSETTE TRANSPORTER"/>
    <property type="match status" value="1"/>
</dbReference>
<keyword evidence="6" id="KW-0547">Nucleotide-binding</keyword>
<keyword evidence="7" id="KW-0067">ATP-binding</keyword>
<feature type="transmembrane region" description="Helical" evidence="12">
    <location>
        <begin position="119"/>
        <end position="136"/>
    </location>
</feature>
<feature type="domain" description="ABC transmembrane type-1" evidence="14">
    <location>
        <begin position="691"/>
        <end position="987"/>
    </location>
</feature>
<keyword evidence="8 12" id="KW-1133">Transmembrane helix</keyword>
<reference evidence="15" key="1">
    <citation type="submission" date="2005-01" db="EMBL/GenBank/DDBJ databases">
        <title>From expressing sequence tags to genes in ciliates: the case of Sterkiella histriomuscorum (hypotrichina, Oxytrichidae) in the genomic era.</title>
        <authorList>
            <person name="Villalobo E."/>
            <person name="Moch C."/>
            <person name="Yang T."/>
            <person name="Morin L."/>
            <person name="Perasso R."/>
            <person name="Baroin-Tourancheau A."/>
        </authorList>
    </citation>
    <scope>NUCLEOTIDE SEQUENCE</scope>
</reference>
<evidence type="ECO:0000256" key="10">
    <source>
        <dbReference type="ARBA" id="ARBA00023180"/>
    </source>
</evidence>
<dbReference type="GO" id="GO:0005886">
    <property type="term" value="C:plasma membrane"/>
    <property type="evidence" value="ECO:0007669"/>
    <property type="project" value="UniProtKB-SubCell"/>
</dbReference>
<dbReference type="FunFam" id="3.40.50.300:FF:000066">
    <property type="entry name" value="ABC transporter B family member 1"/>
    <property type="match status" value="1"/>
</dbReference>
<dbReference type="InterPro" id="IPR003593">
    <property type="entry name" value="AAA+_ATPase"/>
</dbReference>
<dbReference type="InterPro" id="IPR003439">
    <property type="entry name" value="ABC_transporter-like_ATP-bd"/>
</dbReference>
<dbReference type="SUPFAM" id="SSF52540">
    <property type="entry name" value="P-loop containing nucleoside triphosphate hydrolases"/>
    <property type="match status" value="2"/>
</dbReference>
<feature type="domain" description="ABC transporter" evidence="13">
    <location>
        <begin position="1029"/>
        <end position="1337"/>
    </location>
</feature>
<dbReference type="InterPro" id="IPR036640">
    <property type="entry name" value="ABC1_TM_sf"/>
</dbReference>
<evidence type="ECO:0000256" key="9">
    <source>
        <dbReference type="ARBA" id="ARBA00023136"/>
    </source>
</evidence>
<keyword evidence="9 12" id="KW-0472">Membrane</keyword>
<comment type="similarity">
    <text evidence="2">Belongs to the ABC transporter superfamily. ABCB family. Multidrug resistance exporter (TC 3.A.1.201) subfamily.</text>
</comment>
<feature type="transmembrane region" description="Helical" evidence="12">
    <location>
        <begin position="263"/>
        <end position="284"/>
    </location>
</feature>
<feature type="compositionally biased region" description="Low complexity" evidence="11">
    <location>
        <begin position="602"/>
        <end position="613"/>
    </location>
</feature>
<dbReference type="InterPro" id="IPR011527">
    <property type="entry name" value="ABC1_TM_dom"/>
</dbReference>
<dbReference type="GO" id="GO:0090374">
    <property type="term" value="P:oligopeptide export from mitochondrion"/>
    <property type="evidence" value="ECO:0007669"/>
    <property type="project" value="TreeGrafter"/>
</dbReference>
<feature type="transmembrane region" description="Helical" evidence="12">
    <location>
        <begin position="142"/>
        <end position="163"/>
    </location>
</feature>
<feature type="transmembrane region" description="Helical" evidence="12">
    <location>
        <begin position="223"/>
        <end position="243"/>
    </location>
</feature>
<keyword evidence="4 12" id="KW-0812">Transmembrane</keyword>
<dbReference type="SMART" id="SM00382">
    <property type="entry name" value="AAA"/>
    <property type="match status" value="2"/>
</dbReference>
<feature type="region of interest" description="Disordered" evidence="11">
    <location>
        <begin position="601"/>
        <end position="660"/>
    </location>
</feature>
<dbReference type="EMBL" id="AF334035">
    <property type="protein sequence ID" value="AAK19598.2"/>
    <property type="molecule type" value="Genomic_DNA"/>
</dbReference>
<feature type="transmembrane region" description="Helical" evidence="12">
    <location>
        <begin position="738"/>
        <end position="761"/>
    </location>
</feature>
<dbReference type="CDD" id="cd18577">
    <property type="entry name" value="ABC_6TM_Pgp_ABCB1_D1_like"/>
    <property type="match status" value="1"/>
</dbReference>
<feature type="domain" description="ABC transporter" evidence="13">
    <location>
        <begin position="327"/>
        <end position="569"/>
    </location>
</feature>
<feature type="transmembrane region" description="Helical" evidence="12">
    <location>
        <begin position="918"/>
        <end position="941"/>
    </location>
</feature>